<dbReference type="EMBL" id="BARS01032658">
    <property type="protein sequence ID" value="GAG17024.1"/>
    <property type="molecule type" value="Genomic_DNA"/>
</dbReference>
<accession>X0VFK5</accession>
<protein>
    <submittedName>
        <fullName evidence="2">Uncharacterized protein</fullName>
    </submittedName>
</protein>
<evidence type="ECO:0000313" key="2">
    <source>
        <dbReference type="EMBL" id="GAG17024.1"/>
    </source>
</evidence>
<proteinExistence type="predicted"/>
<gene>
    <name evidence="2" type="ORF">S01H1_50673</name>
</gene>
<comment type="caution">
    <text evidence="2">The sequence shown here is derived from an EMBL/GenBank/DDBJ whole genome shotgun (WGS) entry which is preliminary data.</text>
</comment>
<dbReference type="AlphaFoldDB" id="X0VFK5"/>
<reference evidence="2" key="1">
    <citation type="journal article" date="2014" name="Front. Microbiol.">
        <title>High frequency of phylogenetically diverse reductive dehalogenase-homologous genes in deep subseafloor sedimentary metagenomes.</title>
        <authorList>
            <person name="Kawai M."/>
            <person name="Futagami T."/>
            <person name="Toyoda A."/>
            <person name="Takaki Y."/>
            <person name="Nishi S."/>
            <person name="Hori S."/>
            <person name="Arai W."/>
            <person name="Tsubouchi T."/>
            <person name="Morono Y."/>
            <person name="Uchiyama I."/>
            <person name="Ito T."/>
            <person name="Fujiyama A."/>
            <person name="Inagaki F."/>
            <person name="Takami H."/>
        </authorList>
    </citation>
    <scope>NUCLEOTIDE SEQUENCE</scope>
    <source>
        <strain evidence="2">Expedition CK06-06</strain>
    </source>
</reference>
<sequence>MVFLRKRANGVYSLAFWWKGKTYIKALGNDDEQVTLPDRRAFAGSIIPNASDFESHPDDTNRGLTLGSTTENENADGRQARRLFHRGHPAQRKRSVRAA</sequence>
<feature type="compositionally biased region" description="Polar residues" evidence="1">
    <location>
        <begin position="62"/>
        <end position="72"/>
    </location>
</feature>
<feature type="region of interest" description="Disordered" evidence="1">
    <location>
        <begin position="49"/>
        <end position="99"/>
    </location>
</feature>
<evidence type="ECO:0000256" key="1">
    <source>
        <dbReference type="SAM" id="MobiDB-lite"/>
    </source>
</evidence>
<feature type="compositionally biased region" description="Basic residues" evidence="1">
    <location>
        <begin position="80"/>
        <end position="99"/>
    </location>
</feature>
<name>X0VFK5_9ZZZZ</name>
<organism evidence="2">
    <name type="scientific">marine sediment metagenome</name>
    <dbReference type="NCBI Taxonomy" id="412755"/>
    <lineage>
        <taxon>unclassified sequences</taxon>
        <taxon>metagenomes</taxon>
        <taxon>ecological metagenomes</taxon>
    </lineage>
</organism>